<sequence length="275" mass="31954">MHPEPSTRDYYQDLELQKSATKTEIKRAFHRLAKIHHPDKNGPDASGDAFRKIREAFNVLKEDSTRSEYDSKHAKVKENMTEPTSWQKTTSQQATAQTQRGQSKKQKKARRRAQGMKAAAQAKQMRHDKKMERRRAAAKQKENHRSSAPSPEEERQRAAAIEAERLQRHQNIAMEEERQRQQLFEGLQLDNMPLATLQAQRQEHAVALQCERMMAHYRRTGYSVRANELQRRLMNLEAALHRRYAAMDETHNQGNYSTSSSIPYPGPQHWSAASW</sequence>
<dbReference type="GO" id="GO:0005783">
    <property type="term" value="C:endoplasmic reticulum"/>
    <property type="evidence" value="ECO:0007669"/>
    <property type="project" value="TreeGrafter"/>
</dbReference>
<dbReference type="PANTHER" id="PTHR44360">
    <property type="entry name" value="DNAJ HOMOLOG SUBFAMILY B MEMBER 9"/>
    <property type="match status" value="1"/>
</dbReference>
<feature type="region of interest" description="Disordered" evidence="2">
    <location>
        <begin position="62"/>
        <end position="158"/>
    </location>
</feature>
<keyword evidence="1" id="KW-0143">Chaperone</keyword>
<accession>A0A6A6U857</accession>
<dbReference type="EMBL" id="MU004237">
    <property type="protein sequence ID" value="KAF2667483.1"/>
    <property type="molecule type" value="Genomic_DNA"/>
</dbReference>
<feature type="compositionally biased region" description="Basic and acidic residues" evidence="2">
    <location>
        <begin position="62"/>
        <end position="80"/>
    </location>
</feature>
<dbReference type="SUPFAM" id="SSF46565">
    <property type="entry name" value="Chaperone J-domain"/>
    <property type="match status" value="1"/>
</dbReference>
<evidence type="ECO:0000259" key="3">
    <source>
        <dbReference type="PROSITE" id="PS50076"/>
    </source>
</evidence>
<name>A0A6A6U857_9PEZI</name>
<evidence type="ECO:0000256" key="2">
    <source>
        <dbReference type="SAM" id="MobiDB-lite"/>
    </source>
</evidence>
<reference evidence="4" key="1">
    <citation type="journal article" date="2020" name="Stud. Mycol.">
        <title>101 Dothideomycetes genomes: a test case for predicting lifestyles and emergence of pathogens.</title>
        <authorList>
            <person name="Haridas S."/>
            <person name="Albert R."/>
            <person name="Binder M."/>
            <person name="Bloem J."/>
            <person name="Labutti K."/>
            <person name="Salamov A."/>
            <person name="Andreopoulos B."/>
            <person name="Baker S."/>
            <person name="Barry K."/>
            <person name="Bills G."/>
            <person name="Bluhm B."/>
            <person name="Cannon C."/>
            <person name="Castanera R."/>
            <person name="Culley D."/>
            <person name="Daum C."/>
            <person name="Ezra D."/>
            <person name="Gonzalez J."/>
            <person name="Henrissat B."/>
            <person name="Kuo A."/>
            <person name="Liang C."/>
            <person name="Lipzen A."/>
            <person name="Lutzoni F."/>
            <person name="Magnuson J."/>
            <person name="Mondo S."/>
            <person name="Nolan M."/>
            <person name="Ohm R."/>
            <person name="Pangilinan J."/>
            <person name="Park H.-J."/>
            <person name="Ramirez L."/>
            <person name="Alfaro M."/>
            <person name="Sun H."/>
            <person name="Tritt A."/>
            <person name="Yoshinaga Y."/>
            <person name="Zwiers L.-H."/>
            <person name="Turgeon B."/>
            <person name="Goodwin S."/>
            <person name="Spatafora J."/>
            <person name="Crous P."/>
            <person name="Grigoriev I."/>
        </authorList>
    </citation>
    <scope>NUCLEOTIDE SEQUENCE</scope>
    <source>
        <strain evidence="4">CBS 115976</strain>
    </source>
</reference>
<feature type="compositionally biased region" description="Basic residues" evidence="2">
    <location>
        <begin position="102"/>
        <end position="114"/>
    </location>
</feature>
<dbReference type="PANTHER" id="PTHR44360:SF1">
    <property type="entry name" value="DNAJ HOMOLOG SUBFAMILY B MEMBER 9"/>
    <property type="match status" value="1"/>
</dbReference>
<dbReference type="CDD" id="cd06257">
    <property type="entry name" value="DnaJ"/>
    <property type="match status" value="1"/>
</dbReference>
<dbReference type="InterPro" id="IPR036869">
    <property type="entry name" value="J_dom_sf"/>
</dbReference>
<dbReference type="Pfam" id="PF00226">
    <property type="entry name" value="DnaJ"/>
    <property type="match status" value="1"/>
</dbReference>
<dbReference type="GO" id="GO:0051087">
    <property type="term" value="F:protein-folding chaperone binding"/>
    <property type="evidence" value="ECO:0007669"/>
    <property type="project" value="TreeGrafter"/>
</dbReference>
<dbReference type="PROSITE" id="PS50076">
    <property type="entry name" value="DNAJ_2"/>
    <property type="match status" value="1"/>
</dbReference>
<organism evidence="4 5">
    <name type="scientific">Microthyrium microscopicum</name>
    <dbReference type="NCBI Taxonomy" id="703497"/>
    <lineage>
        <taxon>Eukaryota</taxon>
        <taxon>Fungi</taxon>
        <taxon>Dikarya</taxon>
        <taxon>Ascomycota</taxon>
        <taxon>Pezizomycotina</taxon>
        <taxon>Dothideomycetes</taxon>
        <taxon>Dothideomycetes incertae sedis</taxon>
        <taxon>Microthyriales</taxon>
        <taxon>Microthyriaceae</taxon>
        <taxon>Microthyrium</taxon>
    </lineage>
</organism>
<dbReference type="Proteomes" id="UP000799302">
    <property type="component" value="Unassembled WGS sequence"/>
</dbReference>
<dbReference type="InterPro" id="IPR051948">
    <property type="entry name" value="Hsp70_co-chaperone_J-domain"/>
</dbReference>
<keyword evidence="5" id="KW-1185">Reference proteome</keyword>
<dbReference type="AlphaFoldDB" id="A0A6A6U857"/>
<protein>
    <submittedName>
        <fullName evidence="4">DnaJ-domain-containing protein</fullName>
    </submittedName>
</protein>
<dbReference type="Gene3D" id="1.10.287.110">
    <property type="entry name" value="DnaJ domain"/>
    <property type="match status" value="1"/>
</dbReference>
<evidence type="ECO:0000313" key="4">
    <source>
        <dbReference type="EMBL" id="KAF2667483.1"/>
    </source>
</evidence>
<dbReference type="InterPro" id="IPR001623">
    <property type="entry name" value="DnaJ_domain"/>
</dbReference>
<feature type="domain" description="J" evidence="3">
    <location>
        <begin position="9"/>
        <end position="73"/>
    </location>
</feature>
<dbReference type="OrthoDB" id="10250354at2759"/>
<dbReference type="SMART" id="SM00271">
    <property type="entry name" value="DnaJ"/>
    <property type="match status" value="1"/>
</dbReference>
<dbReference type="GO" id="GO:0036503">
    <property type="term" value="P:ERAD pathway"/>
    <property type="evidence" value="ECO:0007669"/>
    <property type="project" value="TreeGrafter"/>
</dbReference>
<evidence type="ECO:0000313" key="5">
    <source>
        <dbReference type="Proteomes" id="UP000799302"/>
    </source>
</evidence>
<gene>
    <name evidence="4" type="ORF">BT63DRAFT_456779</name>
</gene>
<dbReference type="GO" id="GO:0051787">
    <property type="term" value="F:misfolded protein binding"/>
    <property type="evidence" value="ECO:0007669"/>
    <property type="project" value="TreeGrafter"/>
</dbReference>
<proteinExistence type="predicted"/>
<evidence type="ECO:0000256" key="1">
    <source>
        <dbReference type="ARBA" id="ARBA00023186"/>
    </source>
</evidence>
<feature type="compositionally biased region" description="Basic and acidic residues" evidence="2">
    <location>
        <begin position="129"/>
        <end position="145"/>
    </location>
</feature>
<feature type="compositionally biased region" description="Low complexity" evidence="2">
    <location>
        <begin position="84"/>
        <end position="101"/>
    </location>
</feature>
<dbReference type="PRINTS" id="PR00625">
    <property type="entry name" value="JDOMAIN"/>
</dbReference>